<organism evidence="2 3">
    <name type="scientific">Lutzomyia longipalpis</name>
    <name type="common">Sand fly</name>
    <dbReference type="NCBI Taxonomy" id="7200"/>
    <lineage>
        <taxon>Eukaryota</taxon>
        <taxon>Metazoa</taxon>
        <taxon>Ecdysozoa</taxon>
        <taxon>Arthropoda</taxon>
        <taxon>Hexapoda</taxon>
        <taxon>Insecta</taxon>
        <taxon>Pterygota</taxon>
        <taxon>Neoptera</taxon>
        <taxon>Endopterygota</taxon>
        <taxon>Diptera</taxon>
        <taxon>Nematocera</taxon>
        <taxon>Psychodoidea</taxon>
        <taxon>Psychodidae</taxon>
        <taxon>Lutzomyia</taxon>
        <taxon>Lutzomyia</taxon>
    </lineage>
</organism>
<feature type="region of interest" description="Disordered" evidence="1">
    <location>
        <begin position="1"/>
        <end position="44"/>
    </location>
</feature>
<name>A0A1B0ESZ4_LUTLO</name>
<protein>
    <submittedName>
        <fullName evidence="2">Uncharacterized protein</fullName>
    </submittedName>
</protein>
<feature type="compositionally biased region" description="Polar residues" evidence="1">
    <location>
        <begin position="11"/>
        <end position="34"/>
    </location>
</feature>
<evidence type="ECO:0000256" key="1">
    <source>
        <dbReference type="SAM" id="MobiDB-lite"/>
    </source>
</evidence>
<dbReference type="EnsemblMetazoa" id="LLOJ001674-RA">
    <property type="protein sequence ID" value="LLOJ001674-PA"/>
    <property type="gene ID" value="LLOJ001674"/>
</dbReference>
<dbReference type="VEuPathDB" id="VectorBase:LLOJ001674"/>
<dbReference type="Proteomes" id="UP000092461">
    <property type="component" value="Unassembled WGS sequence"/>
</dbReference>
<dbReference type="AlphaFoldDB" id="A0A1B0ESZ4"/>
<proteinExistence type="predicted"/>
<evidence type="ECO:0000313" key="3">
    <source>
        <dbReference type="Proteomes" id="UP000092461"/>
    </source>
</evidence>
<sequence length="104" mass="10878">MKLPSVAGNLLTHSATPTTGTCYSNGPTGASAPSNAPYGGASPGEMQQNAFLGNFARMQGSPINNNTLHHHKDFAQQMISADMAAFKPFYKSPHQVGNGFVSPV</sequence>
<keyword evidence="3" id="KW-1185">Reference proteome</keyword>
<reference evidence="2" key="1">
    <citation type="submission" date="2020-05" db="UniProtKB">
        <authorList>
            <consortium name="EnsemblMetazoa"/>
        </authorList>
    </citation>
    <scope>IDENTIFICATION</scope>
    <source>
        <strain evidence="2">Jacobina</strain>
    </source>
</reference>
<dbReference type="VEuPathDB" id="VectorBase:LLONM1_005831"/>
<accession>A0A1B0ESZ4</accession>
<dbReference type="EMBL" id="AJWK01005735">
    <property type="status" value="NOT_ANNOTATED_CDS"/>
    <property type="molecule type" value="Genomic_DNA"/>
</dbReference>
<evidence type="ECO:0000313" key="2">
    <source>
        <dbReference type="EnsemblMetazoa" id="LLOJ001674-PA"/>
    </source>
</evidence>
<dbReference type="EMBL" id="AJWK01005736">
    <property type="status" value="NOT_ANNOTATED_CDS"/>
    <property type="molecule type" value="Genomic_DNA"/>
</dbReference>